<dbReference type="InterPro" id="IPR036188">
    <property type="entry name" value="FAD/NAD-bd_sf"/>
</dbReference>
<name>A0A3M8WWL5_9ACTN</name>
<evidence type="ECO:0000259" key="4">
    <source>
        <dbReference type="Pfam" id="PF01494"/>
    </source>
</evidence>
<dbReference type="PRINTS" id="PR00420">
    <property type="entry name" value="RNGMNOXGNASE"/>
</dbReference>
<dbReference type="GO" id="GO:0016709">
    <property type="term" value="F:oxidoreductase activity, acting on paired donors, with incorporation or reduction of molecular oxygen, NAD(P)H as one donor, and incorporation of one atom of oxygen"/>
    <property type="evidence" value="ECO:0007669"/>
    <property type="project" value="UniProtKB-ARBA"/>
</dbReference>
<dbReference type="Gene3D" id="3.50.50.60">
    <property type="entry name" value="FAD/NAD(P)-binding domain"/>
    <property type="match status" value="1"/>
</dbReference>
<dbReference type="Gene3D" id="3.30.9.10">
    <property type="entry name" value="D-Amino Acid Oxidase, subunit A, domain 2"/>
    <property type="match status" value="1"/>
</dbReference>
<evidence type="ECO:0000313" key="5">
    <source>
        <dbReference type="EMBL" id="RNG34562.1"/>
    </source>
</evidence>
<dbReference type="SUPFAM" id="SSF51905">
    <property type="entry name" value="FAD/NAD(P)-binding domain"/>
    <property type="match status" value="1"/>
</dbReference>
<dbReference type="Pfam" id="PF21274">
    <property type="entry name" value="Rng_hyd_C"/>
    <property type="match status" value="1"/>
</dbReference>
<evidence type="ECO:0000313" key="6">
    <source>
        <dbReference type="Proteomes" id="UP000275401"/>
    </source>
</evidence>
<dbReference type="GO" id="GO:0071949">
    <property type="term" value="F:FAD binding"/>
    <property type="evidence" value="ECO:0007669"/>
    <property type="project" value="InterPro"/>
</dbReference>
<gene>
    <name evidence="5" type="ORF">EEJ42_05390</name>
</gene>
<dbReference type="Gene3D" id="3.40.30.120">
    <property type="match status" value="1"/>
</dbReference>
<dbReference type="RefSeq" id="WP_123098843.1">
    <property type="nucleotide sequence ID" value="NZ_RIBZ01000068.1"/>
</dbReference>
<organism evidence="5 6">
    <name type="scientific">Streptomyces botrytidirepellens</name>
    <dbReference type="NCBI Taxonomy" id="2486417"/>
    <lineage>
        <taxon>Bacteria</taxon>
        <taxon>Bacillati</taxon>
        <taxon>Actinomycetota</taxon>
        <taxon>Actinomycetes</taxon>
        <taxon>Kitasatosporales</taxon>
        <taxon>Streptomycetaceae</taxon>
        <taxon>Streptomyces</taxon>
    </lineage>
</organism>
<dbReference type="InterPro" id="IPR002938">
    <property type="entry name" value="FAD-bd"/>
</dbReference>
<dbReference type="InterPro" id="IPR050641">
    <property type="entry name" value="RIFMO-like"/>
</dbReference>
<dbReference type="Pfam" id="PF01494">
    <property type="entry name" value="FAD_binding_3"/>
    <property type="match status" value="1"/>
</dbReference>
<dbReference type="PANTHER" id="PTHR43004:SF19">
    <property type="entry name" value="BINDING MONOOXYGENASE, PUTATIVE (JCVI)-RELATED"/>
    <property type="match status" value="1"/>
</dbReference>
<protein>
    <submittedName>
        <fullName evidence="5">Aromatic ring hydroxylase</fullName>
    </submittedName>
</protein>
<evidence type="ECO:0000256" key="3">
    <source>
        <dbReference type="ARBA" id="ARBA00022827"/>
    </source>
</evidence>
<sequence>MNLSPPIRPSDDPRVLDVPVLIIGGGGAGLTASVVLSDLGVGSLLVERHATTSIQPKAHILNARTMEIFGHHGLARDIYAEGSPPANCGAMAWLTSLGGDEPYDRKVLHRADAYGGGALAERYAEASAYPHANLGQRWLEPLIRRHAEERNPGGIRFGHEMVEFEDHGDSVTATILDRDADRTYRVRAGYLIAADGGRSVSKRLGIRMLGTPTFLEWINLHIRADFSEFIPFDDTVVNRVSSLADDGSLEHCGVVPMGPKQWGRHSEEWTLMFSRPPGTREAAELDDETVVKMVRRTLKLPQDHPMEVQSISRWPVEGTVAEHFRAGRVFLVGDAAHRHPPSGALGLNTGVQDSHNLAWKLARVLSGDAAPALLDSYEAERRPVAERVVERALFSLFNQIAFTAGTGVVPGARPEWNRAQMTALFSDTPDGRTRRAVLAEYFETNRITTAHLGLEMGYDYADAGFVTGDGTERPEPDPLGLDYVQSCRPGSRMPHAWLRRGGERTATHDLIDHGAFLLLAGARGESWVRAAAEVSAHHGPAVTAHAVGPDHEVTDPDGVWAALRGHGEDGAVLVRPDGFVALRLSSASPDPVRELRRGLDVALGRAVPVTAAPGAEGDR</sequence>
<keyword evidence="2" id="KW-0285">Flavoprotein</keyword>
<reference evidence="5 6" key="1">
    <citation type="submission" date="2018-11" db="EMBL/GenBank/DDBJ databases">
        <title>The Potential of Streptomyces as Biocontrol Agents against the Tomato grey mould, Botrytis cinerea (Gray mold) Frontiers in Microbiology.</title>
        <authorList>
            <person name="Li D."/>
        </authorList>
    </citation>
    <scope>NUCLEOTIDE SEQUENCE [LARGE SCALE GENOMIC DNA]</scope>
    <source>
        <strain evidence="5 6">NEAU-LD23</strain>
    </source>
</reference>
<evidence type="ECO:0000256" key="1">
    <source>
        <dbReference type="ARBA" id="ARBA00001974"/>
    </source>
</evidence>
<comment type="caution">
    <text evidence="5">The sequence shown here is derived from an EMBL/GenBank/DDBJ whole genome shotgun (WGS) entry which is preliminary data.</text>
</comment>
<keyword evidence="6" id="KW-1185">Reference proteome</keyword>
<proteinExistence type="predicted"/>
<dbReference type="EMBL" id="RIBZ01000068">
    <property type="protein sequence ID" value="RNG34562.1"/>
    <property type="molecule type" value="Genomic_DNA"/>
</dbReference>
<comment type="cofactor">
    <cofactor evidence="1">
        <name>FAD</name>
        <dbReference type="ChEBI" id="CHEBI:57692"/>
    </cofactor>
</comment>
<dbReference type="Proteomes" id="UP000275401">
    <property type="component" value="Unassembled WGS sequence"/>
</dbReference>
<dbReference type="AlphaFoldDB" id="A0A3M8WWL5"/>
<evidence type="ECO:0000256" key="2">
    <source>
        <dbReference type="ARBA" id="ARBA00022630"/>
    </source>
</evidence>
<feature type="domain" description="FAD-binding" evidence="4">
    <location>
        <begin position="17"/>
        <end position="392"/>
    </location>
</feature>
<dbReference type="PANTHER" id="PTHR43004">
    <property type="entry name" value="TRK SYSTEM POTASSIUM UPTAKE PROTEIN"/>
    <property type="match status" value="1"/>
</dbReference>
<keyword evidence="3" id="KW-0274">FAD</keyword>
<accession>A0A3M8WWL5</accession>